<accession>A0A8K0WY13</accession>
<gene>
    <name evidence="1" type="ORF">B0I35DRAFT_417375</name>
</gene>
<organism evidence="1 2">
    <name type="scientific">Stachybotrys elegans</name>
    <dbReference type="NCBI Taxonomy" id="80388"/>
    <lineage>
        <taxon>Eukaryota</taxon>
        <taxon>Fungi</taxon>
        <taxon>Dikarya</taxon>
        <taxon>Ascomycota</taxon>
        <taxon>Pezizomycotina</taxon>
        <taxon>Sordariomycetes</taxon>
        <taxon>Hypocreomycetidae</taxon>
        <taxon>Hypocreales</taxon>
        <taxon>Stachybotryaceae</taxon>
        <taxon>Stachybotrys</taxon>
    </lineage>
</organism>
<sequence>MVKVRKRTYSYSLSRGLVSALADTRPATAASLFLFFQLVCSFTCHCNWITGNKRRISPDCLAATAVLRCLVDLLVSLTCYIGGCRSMVVAVYADGLGHTSAHGKRRC</sequence>
<name>A0A8K0WY13_9HYPO</name>
<dbReference type="Proteomes" id="UP000813444">
    <property type="component" value="Unassembled WGS sequence"/>
</dbReference>
<protein>
    <submittedName>
        <fullName evidence="1">Uncharacterized protein</fullName>
    </submittedName>
</protein>
<dbReference type="AlphaFoldDB" id="A0A8K0WY13"/>
<evidence type="ECO:0000313" key="2">
    <source>
        <dbReference type="Proteomes" id="UP000813444"/>
    </source>
</evidence>
<proteinExistence type="predicted"/>
<keyword evidence="2" id="KW-1185">Reference proteome</keyword>
<dbReference type="EMBL" id="JAGPNK010000001">
    <property type="protein sequence ID" value="KAH7328411.1"/>
    <property type="molecule type" value="Genomic_DNA"/>
</dbReference>
<comment type="caution">
    <text evidence="1">The sequence shown here is derived from an EMBL/GenBank/DDBJ whole genome shotgun (WGS) entry which is preliminary data.</text>
</comment>
<reference evidence="1" key="1">
    <citation type="journal article" date="2021" name="Nat. Commun.">
        <title>Genetic determinants of endophytism in the Arabidopsis root mycobiome.</title>
        <authorList>
            <person name="Mesny F."/>
            <person name="Miyauchi S."/>
            <person name="Thiergart T."/>
            <person name="Pickel B."/>
            <person name="Atanasova L."/>
            <person name="Karlsson M."/>
            <person name="Huettel B."/>
            <person name="Barry K.W."/>
            <person name="Haridas S."/>
            <person name="Chen C."/>
            <person name="Bauer D."/>
            <person name="Andreopoulos W."/>
            <person name="Pangilinan J."/>
            <person name="LaButti K."/>
            <person name="Riley R."/>
            <person name="Lipzen A."/>
            <person name="Clum A."/>
            <person name="Drula E."/>
            <person name="Henrissat B."/>
            <person name="Kohler A."/>
            <person name="Grigoriev I.V."/>
            <person name="Martin F.M."/>
            <person name="Hacquard S."/>
        </authorList>
    </citation>
    <scope>NUCLEOTIDE SEQUENCE</scope>
    <source>
        <strain evidence="1">MPI-CAGE-CH-0235</strain>
    </source>
</reference>
<evidence type="ECO:0000313" key="1">
    <source>
        <dbReference type="EMBL" id="KAH7328411.1"/>
    </source>
</evidence>